<dbReference type="InterPro" id="IPR036736">
    <property type="entry name" value="ACP-like_sf"/>
</dbReference>
<accession>A8GA56</accession>
<dbReference type="Pfam" id="PF00550">
    <property type="entry name" value="PP-binding"/>
    <property type="match status" value="1"/>
</dbReference>
<proteinExistence type="predicted"/>
<dbReference type="EMBL" id="CP000826">
    <property type="protein sequence ID" value="ABV39996.1"/>
    <property type="molecule type" value="Genomic_DNA"/>
</dbReference>
<dbReference type="KEGG" id="spe:Spro_0890"/>
<dbReference type="NCBIfam" id="NF006617">
    <property type="entry name" value="PRK09184.1"/>
    <property type="match status" value="1"/>
</dbReference>
<sequence length="91" mass="10065">MRYSGMNLLSTEIKQLIIDTLNLEGMTPEEIDAEAPLFGDGLGLDSIDALELGLALKNRYGVVLSAESQDMRQHFYSVETLAKFVSAQRSK</sequence>
<dbReference type="Gene3D" id="1.10.1200.10">
    <property type="entry name" value="ACP-like"/>
    <property type="match status" value="1"/>
</dbReference>
<feature type="domain" description="Carrier" evidence="1">
    <location>
        <begin position="7"/>
        <end position="91"/>
    </location>
</feature>
<dbReference type="InterPro" id="IPR009081">
    <property type="entry name" value="PP-bd_ACP"/>
</dbReference>
<name>A8GA56_SERP5</name>
<evidence type="ECO:0000259" key="1">
    <source>
        <dbReference type="PROSITE" id="PS50075"/>
    </source>
</evidence>
<dbReference type="PROSITE" id="PS50075">
    <property type="entry name" value="CARRIER"/>
    <property type="match status" value="1"/>
</dbReference>
<dbReference type="SUPFAM" id="SSF47336">
    <property type="entry name" value="ACP-like"/>
    <property type="match status" value="1"/>
</dbReference>
<dbReference type="eggNOG" id="COG0236">
    <property type="taxonomic scope" value="Bacteria"/>
</dbReference>
<reference evidence="2" key="1">
    <citation type="submission" date="2007-09" db="EMBL/GenBank/DDBJ databases">
        <title>Complete sequence of chromosome of Serratia proteamaculans 568.</title>
        <authorList>
            <consortium name="US DOE Joint Genome Institute"/>
            <person name="Copeland A."/>
            <person name="Lucas S."/>
            <person name="Lapidus A."/>
            <person name="Barry K."/>
            <person name="Glavina del Rio T."/>
            <person name="Dalin E."/>
            <person name="Tice H."/>
            <person name="Pitluck S."/>
            <person name="Chain P."/>
            <person name="Malfatti S."/>
            <person name="Shin M."/>
            <person name="Vergez L."/>
            <person name="Schmutz J."/>
            <person name="Larimer F."/>
            <person name="Land M."/>
            <person name="Hauser L."/>
            <person name="Kyrpides N."/>
            <person name="Kim E."/>
            <person name="Taghavi S."/>
            <person name="Newman L."/>
            <person name="Vangronsveld J."/>
            <person name="van der Lelie D."/>
            <person name="Richardson P."/>
        </authorList>
    </citation>
    <scope>NUCLEOTIDE SEQUENCE [LARGE SCALE GENOMIC DNA]</scope>
    <source>
        <strain evidence="2">568</strain>
    </source>
</reference>
<evidence type="ECO:0000313" key="2">
    <source>
        <dbReference type="EMBL" id="ABV39996.1"/>
    </source>
</evidence>
<protein>
    <submittedName>
        <fullName evidence="2">Putative acyl carrier protein</fullName>
    </submittedName>
</protein>
<dbReference type="AlphaFoldDB" id="A8GA56"/>
<gene>
    <name evidence="2" type="ordered locus">Spro_0890</name>
</gene>
<dbReference type="HOGENOM" id="CLU_108696_14_1_6"/>
<organism evidence="2">
    <name type="scientific">Serratia proteamaculans (strain 568)</name>
    <dbReference type="NCBI Taxonomy" id="399741"/>
    <lineage>
        <taxon>Bacteria</taxon>
        <taxon>Pseudomonadati</taxon>
        <taxon>Pseudomonadota</taxon>
        <taxon>Gammaproteobacteria</taxon>
        <taxon>Enterobacterales</taxon>
        <taxon>Yersiniaceae</taxon>
        <taxon>Serratia</taxon>
    </lineage>
</organism>
<dbReference type="STRING" id="399741.Spro_0890"/>